<dbReference type="EMBL" id="LC066397">
    <property type="protein sequence ID" value="BAT31044.1"/>
    <property type="molecule type" value="Genomic_DNA"/>
</dbReference>
<dbReference type="AlphaFoldDB" id="A0A0P0Z909"/>
<accession>A0A0P0Z909</accession>
<evidence type="ECO:0000256" key="9">
    <source>
        <dbReference type="RuleBase" id="RU369079"/>
    </source>
</evidence>
<keyword evidence="5 9" id="KW-0812">Transmembrane</keyword>
<evidence type="ECO:0000256" key="6">
    <source>
        <dbReference type="ARBA" id="ARBA00022989"/>
    </source>
</evidence>
<dbReference type="InterPro" id="IPR055348">
    <property type="entry name" value="DctQ"/>
</dbReference>
<sequence length="193" mass="21163">MVLPARAPAKKLAGPAVLRWTDRAGALCARLGDVLVVAIALMLFFEVAARYLFNAPTIWAQDIAIACQVWFTYLGMAYVLRQRQMIRITALVALAGPFLRRLVESFTLLVILAFCTVAVVYGIDVVVDSIRLGRRQPTMLEMPNWIVEIPVVFGFLLLGIQALADLIRLPFGPAPEFSSGGEHAPSTDGHLTQ</sequence>
<evidence type="ECO:0000256" key="7">
    <source>
        <dbReference type="ARBA" id="ARBA00023136"/>
    </source>
</evidence>
<keyword evidence="2 9" id="KW-0813">Transport</keyword>
<feature type="transmembrane region" description="Helical" evidence="9">
    <location>
        <begin position="143"/>
        <end position="164"/>
    </location>
</feature>
<evidence type="ECO:0000256" key="5">
    <source>
        <dbReference type="ARBA" id="ARBA00022692"/>
    </source>
</evidence>
<dbReference type="InterPro" id="IPR007387">
    <property type="entry name" value="TRAP_DctQ"/>
</dbReference>
<evidence type="ECO:0000256" key="8">
    <source>
        <dbReference type="ARBA" id="ARBA00038436"/>
    </source>
</evidence>
<comment type="function">
    <text evidence="9">Part of the tripartite ATP-independent periplasmic (TRAP) transport system.</text>
</comment>
<dbReference type="RefSeq" id="WP_007065574.1">
    <property type="nucleotide sequence ID" value="NZ_BBWO01000017.1"/>
</dbReference>
<dbReference type="GO" id="GO:0022857">
    <property type="term" value="F:transmembrane transporter activity"/>
    <property type="evidence" value="ECO:0007669"/>
    <property type="project" value="UniProtKB-UniRule"/>
</dbReference>
<organism evidence="11">
    <name type="scientific">Fulvimarina pelagi</name>
    <dbReference type="NCBI Taxonomy" id="217511"/>
    <lineage>
        <taxon>Bacteria</taxon>
        <taxon>Pseudomonadati</taxon>
        <taxon>Pseudomonadota</taxon>
        <taxon>Alphaproteobacteria</taxon>
        <taxon>Hyphomicrobiales</taxon>
        <taxon>Aurantimonadaceae</taxon>
        <taxon>Fulvimarina</taxon>
    </lineage>
</organism>
<protein>
    <recommendedName>
        <fullName evidence="9">TRAP transporter small permease protein</fullName>
    </recommendedName>
</protein>
<comment type="similarity">
    <text evidence="8 9">Belongs to the TRAP transporter small permease family.</text>
</comment>
<evidence type="ECO:0000256" key="1">
    <source>
        <dbReference type="ARBA" id="ARBA00004429"/>
    </source>
</evidence>
<feature type="transmembrane region" description="Helical" evidence="9">
    <location>
        <begin position="59"/>
        <end position="80"/>
    </location>
</feature>
<evidence type="ECO:0000313" key="11">
    <source>
        <dbReference type="EMBL" id="BAT31044.1"/>
    </source>
</evidence>
<evidence type="ECO:0000256" key="3">
    <source>
        <dbReference type="ARBA" id="ARBA00022475"/>
    </source>
</evidence>
<feature type="transmembrane region" description="Helical" evidence="9">
    <location>
        <begin position="101"/>
        <end position="123"/>
    </location>
</feature>
<keyword evidence="6 9" id="KW-1133">Transmembrane helix</keyword>
<name>A0A0P0Z909_9HYPH</name>
<keyword evidence="3" id="KW-1003">Cell membrane</keyword>
<dbReference type="GO" id="GO:0005886">
    <property type="term" value="C:plasma membrane"/>
    <property type="evidence" value="ECO:0007669"/>
    <property type="project" value="UniProtKB-SubCell"/>
</dbReference>
<evidence type="ECO:0000259" key="10">
    <source>
        <dbReference type="Pfam" id="PF04290"/>
    </source>
</evidence>
<dbReference type="Pfam" id="PF04290">
    <property type="entry name" value="DctQ"/>
    <property type="match status" value="1"/>
</dbReference>
<feature type="domain" description="Tripartite ATP-independent periplasmic transporters DctQ component" evidence="10">
    <location>
        <begin position="39"/>
        <end position="169"/>
    </location>
</feature>
<comment type="subunit">
    <text evidence="9">The complex comprises the extracytoplasmic solute receptor protein and the two transmembrane proteins.</text>
</comment>
<keyword evidence="4 9" id="KW-0997">Cell inner membrane</keyword>
<reference evidence="11" key="1">
    <citation type="journal article" date="2015" name="Proc. Natl. Acad. Sci. U.S.A.">
        <title>Bacterial clade with the ribosomal RNA operon on a small plasmid rather than the chromosome.</title>
        <authorList>
            <person name="Anda M."/>
            <person name="Ohtsubo Y."/>
            <person name="Okubo T."/>
            <person name="Sugawara M."/>
            <person name="Nagata Y."/>
            <person name="Tsuda M."/>
            <person name="Minamisawa K."/>
            <person name="Mitsui H."/>
        </authorList>
    </citation>
    <scope>NUCLEOTIDE SEQUENCE</scope>
    <source>
        <strain evidence="11">DSM 15513</strain>
    </source>
</reference>
<dbReference type="PANTHER" id="PTHR35011">
    <property type="entry name" value="2,3-DIKETO-L-GULONATE TRAP TRANSPORTER SMALL PERMEASE PROTEIN YIAM"/>
    <property type="match status" value="1"/>
</dbReference>
<feature type="transmembrane region" description="Helical" evidence="9">
    <location>
        <begin position="34"/>
        <end position="53"/>
    </location>
</feature>
<comment type="subcellular location">
    <subcellularLocation>
        <location evidence="1 9">Cell inner membrane</location>
        <topology evidence="1 9">Multi-pass membrane protein</topology>
    </subcellularLocation>
</comment>
<evidence type="ECO:0000256" key="2">
    <source>
        <dbReference type="ARBA" id="ARBA00022448"/>
    </source>
</evidence>
<dbReference type="OrthoDB" id="4964541at2"/>
<proteinExistence type="inferred from homology"/>
<keyword evidence="7 9" id="KW-0472">Membrane</keyword>
<evidence type="ECO:0000256" key="4">
    <source>
        <dbReference type="ARBA" id="ARBA00022519"/>
    </source>
</evidence>